<name>A0A426QMG3_9GAMM</name>
<dbReference type="PANTHER" id="PTHR21299:SF2">
    <property type="entry name" value="CYTIDYLATE KINASE"/>
    <property type="match status" value="1"/>
</dbReference>
<dbReference type="EC" id="2.7.4.25" evidence="8"/>
<dbReference type="InterPro" id="IPR003136">
    <property type="entry name" value="Cytidylate_kin"/>
</dbReference>
<dbReference type="CDD" id="cd02019">
    <property type="entry name" value="NK"/>
    <property type="match status" value="1"/>
</dbReference>
<keyword evidence="2 8" id="KW-0808">Transferase</keyword>
<organism evidence="10 11">
    <name type="scientific">Thiohalobacter thiocyanaticus</name>
    <dbReference type="NCBI Taxonomy" id="585455"/>
    <lineage>
        <taxon>Bacteria</taxon>
        <taxon>Pseudomonadati</taxon>
        <taxon>Pseudomonadota</taxon>
        <taxon>Gammaproteobacteria</taxon>
        <taxon>Thiohalobacterales</taxon>
        <taxon>Thiohalobacteraceae</taxon>
        <taxon>Thiohalobacter</taxon>
    </lineage>
</organism>
<feature type="domain" description="Cytidylate kinase" evidence="9">
    <location>
        <begin position="8"/>
        <end position="219"/>
    </location>
</feature>
<keyword evidence="3 8" id="KW-0547">Nucleotide-binding</keyword>
<dbReference type="OrthoDB" id="9807434at2"/>
<dbReference type="GO" id="GO:0006220">
    <property type="term" value="P:pyrimidine nucleotide metabolic process"/>
    <property type="evidence" value="ECO:0007669"/>
    <property type="project" value="UniProtKB-UniRule"/>
</dbReference>
<dbReference type="NCBIfam" id="TIGR00017">
    <property type="entry name" value="cmk"/>
    <property type="match status" value="1"/>
</dbReference>
<dbReference type="Proteomes" id="UP000287798">
    <property type="component" value="Unassembled WGS sequence"/>
</dbReference>
<evidence type="ECO:0000256" key="1">
    <source>
        <dbReference type="ARBA" id="ARBA00009427"/>
    </source>
</evidence>
<dbReference type="GO" id="GO:0005524">
    <property type="term" value="F:ATP binding"/>
    <property type="evidence" value="ECO:0007669"/>
    <property type="project" value="UniProtKB-UniRule"/>
</dbReference>
<sequence length="225" mass="24066">MSDRAPVVAVDGPSGSGKGTVSRALATRLGWHFLDSGALYRLVAHAALDRGVALDNEAGLADLARHLEVRFDTDSDRIWLGDKEVSLAIRSEAAGDAASRVAALPGVREALLRLQRDFQTAPGLVADGRDMGSVVFPEAEVKIYLTASAGERARRRHNQLKEKGIEADMAELVAAIEARDRRDMERPVAPLKPAEDAVVLDTSGLDIEGSIEAALGIVRQRLAIT</sequence>
<dbReference type="Gene3D" id="3.40.50.300">
    <property type="entry name" value="P-loop containing nucleotide triphosphate hydrolases"/>
    <property type="match status" value="1"/>
</dbReference>
<evidence type="ECO:0000313" key="10">
    <source>
        <dbReference type="EMBL" id="RRQ22952.1"/>
    </source>
</evidence>
<evidence type="ECO:0000256" key="6">
    <source>
        <dbReference type="ARBA" id="ARBA00047615"/>
    </source>
</evidence>
<keyword evidence="8" id="KW-0963">Cytoplasm</keyword>
<comment type="similarity">
    <text evidence="1 8">Belongs to the cytidylate kinase family. Type 1 subfamily.</text>
</comment>
<evidence type="ECO:0000256" key="7">
    <source>
        <dbReference type="ARBA" id="ARBA00048478"/>
    </source>
</evidence>
<accession>A0A426QMG3</accession>
<proteinExistence type="inferred from homology"/>
<dbReference type="SUPFAM" id="SSF52540">
    <property type="entry name" value="P-loop containing nucleoside triphosphate hydrolases"/>
    <property type="match status" value="1"/>
</dbReference>
<evidence type="ECO:0000313" key="11">
    <source>
        <dbReference type="Proteomes" id="UP000287798"/>
    </source>
</evidence>
<keyword evidence="11" id="KW-1185">Reference proteome</keyword>
<keyword evidence="4 8" id="KW-0418">Kinase</keyword>
<protein>
    <recommendedName>
        <fullName evidence="8">Cytidylate kinase</fullName>
        <shortName evidence="8">CK</shortName>
        <ecNumber evidence="8">2.7.4.25</ecNumber>
    </recommendedName>
    <alternativeName>
        <fullName evidence="8">Cytidine monophosphate kinase</fullName>
        <shortName evidence="8">CMP kinase</shortName>
    </alternativeName>
</protein>
<dbReference type="RefSeq" id="WP_125182290.1">
    <property type="nucleotide sequence ID" value="NZ_QZMU01000001.1"/>
</dbReference>
<dbReference type="InterPro" id="IPR027417">
    <property type="entry name" value="P-loop_NTPase"/>
</dbReference>
<dbReference type="PANTHER" id="PTHR21299">
    <property type="entry name" value="CYTIDYLATE KINASE/PANTOATE-BETA-ALANINE LIGASE"/>
    <property type="match status" value="1"/>
</dbReference>
<comment type="subcellular location">
    <subcellularLocation>
        <location evidence="8">Cytoplasm</location>
    </subcellularLocation>
</comment>
<feature type="binding site" evidence="8">
    <location>
        <begin position="12"/>
        <end position="20"/>
    </location>
    <ligand>
        <name>ATP</name>
        <dbReference type="ChEBI" id="CHEBI:30616"/>
    </ligand>
</feature>
<evidence type="ECO:0000256" key="2">
    <source>
        <dbReference type="ARBA" id="ARBA00022679"/>
    </source>
</evidence>
<dbReference type="HAMAP" id="MF_00238">
    <property type="entry name" value="Cytidyl_kinase_type1"/>
    <property type="match status" value="1"/>
</dbReference>
<dbReference type="GO" id="GO:0036430">
    <property type="term" value="F:CMP kinase activity"/>
    <property type="evidence" value="ECO:0007669"/>
    <property type="project" value="RHEA"/>
</dbReference>
<comment type="catalytic activity">
    <reaction evidence="6 8">
        <text>dCMP + ATP = dCDP + ADP</text>
        <dbReference type="Rhea" id="RHEA:25094"/>
        <dbReference type="ChEBI" id="CHEBI:30616"/>
        <dbReference type="ChEBI" id="CHEBI:57566"/>
        <dbReference type="ChEBI" id="CHEBI:58593"/>
        <dbReference type="ChEBI" id="CHEBI:456216"/>
        <dbReference type="EC" id="2.7.4.25"/>
    </reaction>
</comment>
<evidence type="ECO:0000256" key="5">
    <source>
        <dbReference type="ARBA" id="ARBA00022840"/>
    </source>
</evidence>
<dbReference type="EMBL" id="QZMU01000001">
    <property type="protein sequence ID" value="RRQ22952.1"/>
    <property type="molecule type" value="Genomic_DNA"/>
</dbReference>
<comment type="catalytic activity">
    <reaction evidence="7 8">
        <text>CMP + ATP = CDP + ADP</text>
        <dbReference type="Rhea" id="RHEA:11600"/>
        <dbReference type="ChEBI" id="CHEBI:30616"/>
        <dbReference type="ChEBI" id="CHEBI:58069"/>
        <dbReference type="ChEBI" id="CHEBI:60377"/>
        <dbReference type="ChEBI" id="CHEBI:456216"/>
        <dbReference type="EC" id="2.7.4.25"/>
    </reaction>
</comment>
<evidence type="ECO:0000259" key="9">
    <source>
        <dbReference type="Pfam" id="PF02224"/>
    </source>
</evidence>
<evidence type="ECO:0000256" key="3">
    <source>
        <dbReference type="ARBA" id="ARBA00022741"/>
    </source>
</evidence>
<dbReference type="GO" id="GO:0015949">
    <property type="term" value="P:nucleobase-containing small molecule interconversion"/>
    <property type="evidence" value="ECO:0007669"/>
    <property type="project" value="TreeGrafter"/>
</dbReference>
<evidence type="ECO:0000256" key="8">
    <source>
        <dbReference type="HAMAP-Rule" id="MF_00238"/>
    </source>
</evidence>
<dbReference type="GO" id="GO:0005829">
    <property type="term" value="C:cytosol"/>
    <property type="evidence" value="ECO:0007669"/>
    <property type="project" value="TreeGrafter"/>
</dbReference>
<dbReference type="CDD" id="cd02020">
    <property type="entry name" value="CMPK"/>
    <property type="match status" value="1"/>
</dbReference>
<keyword evidence="5 8" id="KW-0067">ATP-binding</keyword>
<gene>
    <name evidence="8" type="primary">cmk</name>
    <name evidence="10" type="ORF">D6C00_14135</name>
</gene>
<dbReference type="GO" id="GO:0036431">
    <property type="term" value="F:dCMP kinase activity"/>
    <property type="evidence" value="ECO:0007669"/>
    <property type="project" value="InterPro"/>
</dbReference>
<dbReference type="Pfam" id="PF02224">
    <property type="entry name" value="Cytidylate_kin"/>
    <property type="match status" value="1"/>
</dbReference>
<reference evidence="10 11" key="1">
    <citation type="journal article" date="2010" name="Int. J. Syst. Evol. Microbiol.">
        <title>Thiohalobacter thiocyanaticus gen. nov., sp. nov., a moderately halophilic, sulfur-oxidizing gammaproteobacterium from hypersaline lakes, that utilizes thiocyanate.</title>
        <authorList>
            <person name="Sorokin D.Y."/>
            <person name="Kovaleva O.L."/>
            <person name="Tourova T.P."/>
            <person name="Muyzer G."/>
        </authorList>
    </citation>
    <scope>NUCLEOTIDE SEQUENCE [LARGE SCALE GENOMIC DNA]</scope>
    <source>
        <strain evidence="10 11">Hrh1</strain>
    </source>
</reference>
<dbReference type="InterPro" id="IPR011994">
    <property type="entry name" value="Cytidylate_kinase_dom"/>
</dbReference>
<comment type="caution">
    <text evidence="10">The sequence shown here is derived from an EMBL/GenBank/DDBJ whole genome shotgun (WGS) entry which is preliminary data.</text>
</comment>
<evidence type="ECO:0000256" key="4">
    <source>
        <dbReference type="ARBA" id="ARBA00022777"/>
    </source>
</evidence>
<dbReference type="AlphaFoldDB" id="A0A426QMG3"/>